<dbReference type="PRINTS" id="PR00812">
    <property type="entry name" value="BCTERIALGSPF"/>
</dbReference>
<dbReference type="GO" id="GO:0005886">
    <property type="term" value="C:plasma membrane"/>
    <property type="evidence" value="ECO:0007669"/>
    <property type="project" value="UniProtKB-SubCell"/>
</dbReference>
<evidence type="ECO:0000256" key="2">
    <source>
        <dbReference type="ARBA" id="ARBA00005745"/>
    </source>
</evidence>
<evidence type="ECO:0000313" key="10">
    <source>
        <dbReference type="EMBL" id="OGE76187.1"/>
    </source>
</evidence>
<evidence type="ECO:0000256" key="1">
    <source>
        <dbReference type="ARBA" id="ARBA00004429"/>
    </source>
</evidence>
<dbReference type="InterPro" id="IPR042094">
    <property type="entry name" value="T2SS_GspF_sf"/>
</dbReference>
<dbReference type="InterPro" id="IPR018076">
    <property type="entry name" value="T2SS_GspF_dom"/>
</dbReference>
<comment type="similarity">
    <text evidence="2">Belongs to the GSP F family.</text>
</comment>
<gene>
    <name evidence="10" type="ORF">A3K06_03330</name>
</gene>
<reference evidence="10 11" key="1">
    <citation type="journal article" date="2016" name="Nat. Commun.">
        <title>Thousands of microbial genomes shed light on interconnected biogeochemical processes in an aquifer system.</title>
        <authorList>
            <person name="Anantharaman K."/>
            <person name="Brown C.T."/>
            <person name="Hug L.A."/>
            <person name="Sharon I."/>
            <person name="Castelle C.J."/>
            <person name="Probst A.J."/>
            <person name="Thomas B.C."/>
            <person name="Singh A."/>
            <person name="Wilkins M.J."/>
            <person name="Karaoz U."/>
            <person name="Brodie E.L."/>
            <person name="Williams K.H."/>
            <person name="Hubbard S.S."/>
            <person name="Banfield J.F."/>
        </authorList>
    </citation>
    <scope>NUCLEOTIDE SEQUENCE [LARGE SCALE GENOMIC DNA]</scope>
</reference>
<dbReference type="Pfam" id="PF00482">
    <property type="entry name" value="T2SSF"/>
    <property type="match status" value="2"/>
</dbReference>
<feature type="transmembrane region" description="Helical" evidence="8">
    <location>
        <begin position="375"/>
        <end position="396"/>
    </location>
</feature>
<keyword evidence="5 8" id="KW-0812">Transmembrane</keyword>
<dbReference type="Gene3D" id="1.20.81.30">
    <property type="entry name" value="Type II secretion system (T2SS), domain F"/>
    <property type="match status" value="2"/>
</dbReference>
<keyword evidence="3" id="KW-1003">Cell membrane</keyword>
<keyword evidence="7 8" id="KW-0472">Membrane</keyword>
<dbReference type="EMBL" id="MFEG01000015">
    <property type="protein sequence ID" value="OGE76187.1"/>
    <property type="molecule type" value="Genomic_DNA"/>
</dbReference>
<dbReference type="AlphaFoldDB" id="A0A1F5NES5"/>
<comment type="caution">
    <text evidence="10">The sequence shown here is derived from an EMBL/GenBank/DDBJ whole genome shotgun (WGS) entry which is preliminary data.</text>
</comment>
<feature type="transmembrane region" description="Helical" evidence="8">
    <location>
        <begin position="168"/>
        <end position="190"/>
    </location>
</feature>
<evidence type="ECO:0000256" key="8">
    <source>
        <dbReference type="SAM" id="Phobius"/>
    </source>
</evidence>
<sequence length="402" mass="44438">MAAFTFKAKSLAGEELDGVREASDKFNLARSLRQEGFVLLKAREEKARRSWRLPDIFRRVSVAEKMLFARNLGVMVGAGLALARALDVIARETKNWRFHEILAQLASSIRKGDNFSDALARHPEVFSNLFRAMVASGEKTGKLEDALKLISHQLKREYDLGRKIRGALMYPAIVVTVMCGIGVLMLVYVVPTLVSTFNELKVPLPLSTKAIIAVSSFLLNYFWVLPFIILALALGVFFMLQSPAARKVFDVIVLKIPVISTMVKKTNAARTARTLSSLVGAGVEIMDSLAITEEVLQNHYYKEVLAQARRDVEKGEPISAIFVRNPDLYPSLVGEMMSVGEETGKLSEMLLRLAVFYENEVAAATKDLSTVIEPVLMVVIGTAVGFFAISMIQPLYSVVGTF</sequence>
<dbReference type="PANTHER" id="PTHR30012:SF0">
    <property type="entry name" value="TYPE II SECRETION SYSTEM PROTEIN F-RELATED"/>
    <property type="match status" value="1"/>
</dbReference>
<evidence type="ECO:0000313" key="11">
    <source>
        <dbReference type="Proteomes" id="UP000176547"/>
    </source>
</evidence>
<evidence type="ECO:0000256" key="5">
    <source>
        <dbReference type="ARBA" id="ARBA00022692"/>
    </source>
</evidence>
<evidence type="ECO:0000256" key="4">
    <source>
        <dbReference type="ARBA" id="ARBA00022519"/>
    </source>
</evidence>
<evidence type="ECO:0000256" key="6">
    <source>
        <dbReference type="ARBA" id="ARBA00022989"/>
    </source>
</evidence>
<evidence type="ECO:0000256" key="3">
    <source>
        <dbReference type="ARBA" id="ARBA00022475"/>
    </source>
</evidence>
<dbReference type="Proteomes" id="UP000176547">
    <property type="component" value="Unassembled WGS sequence"/>
</dbReference>
<feature type="domain" description="Type II secretion system protein GspF" evidence="9">
    <location>
        <begin position="272"/>
        <end position="394"/>
    </location>
</feature>
<accession>A0A1F5NES5</accession>
<evidence type="ECO:0000259" key="9">
    <source>
        <dbReference type="Pfam" id="PF00482"/>
    </source>
</evidence>
<proteinExistence type="inferred from homology"/>
<protein>
    <recommendedName>
        <fullName evidence="9">Type II secretion system protein GspF domain-containing protein</fullName>
    </recommendedName>
</protein>
<comment type="subcellular location">
    <subcellularLocation>
        <location evidence="1">Cell inner membrane</location>
        <topology evidence="1">Multi-pass membrane protein</topology>
    </subcellularLocation>
</comment>
<keyword evidence="4" id="KW-0997">Cell inner membrane</keyword>
<name>A0A1F5NES5_9BACT</name>
<dbReference type="InterPro" id="IPR003004">
    <property type="entry name" value="GspF/PilC"/>
</dbReference>
<feature type="transmembrane region" description="Helical" evidence="8">
    <location>
        <begin position="210"/>
        <end position="240"/>
    </location>
</feature>
<evidence type="ECO:0000256" key="7">
    <source>
        <dbReference type="ARBA" id="ARBA00023136"/>
    </source>
</evidence>
<keyword evidence="6 8" id="KW-1133">Transmembrane helix</keyword>
<dbReference type="PANTHER" id="PTHR30012">
    <property type="entry name" value="GENERAL SECRETION PATHWAY PROTEIN"/>
    <property type="match status" value="1"/>
</dbReference>
<organism evidence="10 11">
    <name type="scientific">Candidatus Doudnabacteria bacterium RIFCSPHIGHO2_01_52_17</name>
    <dbReference type="NCBI Taxonomy" id="1817820"/>
    <lineage>
        <taxon>Bacteria</taxon>
        <taxon>Candidatus Doudnaibacteriota</taxon>
    </lineage>
</organism>
<feature type="domain" description="Type II secretion system protein GspF" evidence="9">
    <location>
        <begin position="68"/>
        <end position="191"/>
    </location>
</feature>
<dbReference type="FunFam" id="1.20.81.30:FF:000001">
    <property type="entry name" value="Type II secretion system protein F"/>
    <property type="match status" value="2"/>
</dbReference>